<dbReference type="SUPFAM" id="SSF81273">
    <property type="entry name" value="H-NS histone-like proteins"/>
    <property type="match status" value="1"/>
</dbReference>
<protein>
    <recommendedName>
        <fullName evidence="4">Histone family protein nucleoid-structuring protein H-NS</fullName>
    </recommendedName>
</protein>
<proteinExistence type="predicted"/>
<evidence type="ECO:0000313" key="1">
    <source>
        <dbReference type="EMBL" id="CDQ09863.1"/>
    </source>
</evidence>
<evidence type="ECO:0008006" key="4">
    <source>
        <dbReference type="Google" id="ProtNLM"/>
    </source>
</evidence>
<gene>
    <name evidence="2" type="ORF">AFERRI_20076</name>
    <name evidence="1" type="ORF">AFERRI_340006</name>
</gene>
<dbReference type="AlphaFoldDB" id="A0A060USU9"/>
<evidence type="ECO:0000313" key="3">
    <source>
        <dbReference type="Proteomes" id="UP000193925"/>
    </source>
</evidence>
<accession>A0A060USU9</accession>
<reference evidence="1" key="1">
    <citation type="submission" date="2014-03" db="EMBL/GenBank/DDBJ databases">
        <authorList>
            <person name="Genoscope - CEA"/>
        </authorList>
    </citation>
    <scope>NUCLEOTIDE SEQUENCE [LARGE SCALE GENOMIC DNA]</scope>
    <source>
        <strain evidence="1">CF27</strain>
    </source>
</reference>
<evidence type="ECO:0000313" key="2">
    <source>
        <dbReference type="EMBL" id="SMH65295.1"/>
    </source>
</evidence>
<reference evidence="2 3" key="3">
    <citation type="submission" date="2017-03" db="EMBL/GenBank/DDBJ databases">
        <authorList>
            <person name="Regsiter A."/>
            <person name="William W."/>
        </authorList>
    </citation>
    <scope>NUCLEOTIDE SEQUENCE [LARGE SCALE GENOMIC DNA]</scope>
    <source>
        <strain evidence="2">PRJEB5721</strain>
    </source>
</reference>
<dbReference type="EMBL" id="LT841305">
    <property type="protein sequence ID" value="SMH65295.1"/>
    <property type="molecule type" value="Genomic_DNA"/>
</dbReference>
<sequence>MSIMHELEEAKRAKAAADKRVDELLGRAKEEGLEQIRAIVKDLGLTAHDLARLAPATGTPNTRKLRKLAAFWYRNPADASKVWKGAGPKPTWLKEMNAEAQEACKVAAG</sequence>
<keyword evidence="3" id="KW-1185">Reference proteome</keyword>
<organism evidence="1">
    <name type="scientific">Acidithiobacillus ferrivorans</name>
    <dbReference type="NCBI Taxonomy" id="160808"/>
    <lineage>
        <taxon>Bacteria</taxon>
        <taxon>Pseudomonadati</taxon>
        <taxon>Pseudomonadota</taxon>
        <taxon>Acidithiobacillia</taxon>
        <taxon>Acidithiobacillales</taxon>
        <taxon>Acidithiobacillaceae</taxon>
        <taxon>Acidithiobacillus</taxon>
    </lineage>
</organism>
<dbReference type="RefSeq" id="WP_035192162.1">
    <property type="nucleotide sequence ID" value="NZ_CCCS020000028.1"/>
</dbReference>
<dbReference type="Proteomes" id="UP000193925">
    <property type="component" value="Chromosome AFERRI"/>
</dbReference>
<reference evidence="1" key="2">
    <citation type="submission" date="2014-07" db="EMBL/GenBank/DDBJ databases">
        <title>Initial genome analysis of the psychrotolerant acidophile Acidithiobacillus ferrivorans CF27: insights into iron and sulfur oxidation pathways and into biofilm formation.</title>
        <authorList>
            <person name="Talla E."/>
            <person name="Hedrich S."/>
            <person name="Mangenot S."/>
            <person name="Ji B."/>
            <person name="Johnson D.B."/>
            <person name="Barbe V."/>
            <person name="Bonnefoy V."/>
        </authorList>
    </citation>
    <scope>NUCLEOTIDE SEQUENCE [LARGE SCALE GENOMIC DNA]</scope>
    <source>
        <strain evidence="1">CF27</strain>
    </source>
</reference>
<name>A0A060USU9_9PROT</name>
<dbReference type="EMBL" id="CCCS020000028">
    <property type="protein sequence ID" value="CDQ09863.1"/>
    <property type="molecule type" value="Genomic_DNA"/>
</dbReference>